<proteinExistence type="predicted"/>
<feature type="compositionally biased region" description="Basic and acidic residues" evidence="1">
    <location>
        <begin position="411"/>
        <end position="426"/>
    </location>
</feature>
<name>A0A1Q9E9R4_SYMMI</name>
<reference evidence="2 3" key="1">
    <citation type="submission" date="2016-02" db="EMBL/GenBank/DDBJ databases">
        <title>Genome analysis of coral dinoflagellate symbionts highlights evolutionary adaptations to a symbiotic lifestyle.</title>
        <authorList>
            <person name="Aranda M."/>
            <person name="Li Y."/>
            <person name="Liew Y.J."/>
            <person name="Baumgarten S."/>
            <person name="Simakov O."/>
            <person name="Wilson M."/>
            <person name="Piel J."/>
            <person name="Ashoor H."/>
            <person name="Bougouffa S."/>
            <person name="Bajic V.B."/>
            <person name="Ryu T."/>
            <person name="Ravasi T."/>
            <person name="Bayer T."/>
            <person name="Micklem G."/>
            <person name="Kim H."/>
            <person name="Bhak J."/>
            <person name="Lajeunesse T.C."/>
            <person name="Voolstra C.R."/>
        </authorList>
    </citation>
    <scope>NUCLEOTIDE SEQUENCE [LARGE SCALE GENOMIC DNA]</scope>
    <source>
        <strain evidence="2 3">CCMP2467</strain>
    </source>
</reference>
<evidence type="ECO:0000256" key="1">
    <source>
        <dbReference type="SAM" id="MobiDB-lite"/>
    </source>
</evidence>
<dbReference type="AlphaFoldDB" id="A0A1Q9E9R4"/>
<dbReference type="OrthoDB" id="431178at2759"/>
<evidence type="ECO:0000313" key="2">
    <source>
        <dbReference type="EMBL" id="OLQ04174.1"/>
    </source>
</evidence>
<gene>
    <name evidence="2" type="ORF">AK812_SmicGene12807</name>
</gene>
<feature type="region of interest" description="Disordered" evidence="1">
    <location>
        <begin position="399"/>
        <end position="513"/>
    </location>
</feature>
<keyword evidence="3" id="KW-1185">Reference proteome</keyword>
<protein>
    <submittedName>
        <fullName evidence="2">Uncharacterized protein</fullName>
    </submittedName>
</protein>
<dbReference type="Proteomes" id="UP000186817">
    <property type="component" value="Unassembled WGS sequence"/>
</dbReference>
<sequence>MLCVSSLHTKDFAFQKCKPLLGSLGPVSRARVFELWTDDPERTPTPLQRVQQRGPGCCREILEALFENTEIENDAAVFCVDLAPSRYNEWGRAVLDMQIEKLKSDSGSGREWYLVAYGHSADLDVDPLKKHVHGVLTQVRGVVGLQRRSWASKTARGIFLGCLLPSKNVWAHVRRPAYYSLSVRCIEFRVLAKATTTSNESVTLYITGGDNQSEKNLFLGNSSADPIVMSAGELCGFNVGSFKERSLGAAKAQMPSSLPFLLEADWQYLVHISDGEGKVLRCFADLAWHLTSRHGVTELDMTDHSVAQCTKADGSLQPFRYELSPSSRINSFEPKALEDPATGRASQIGAVMMSSFQDYGIYTGKMFRLAWVVDTELLCVHSCGAFFAMPLADVDALSDDDADEAAGPPSKKVEQAKMMVKAEAKAKGKSKAKAKGKSKAKAKGKSKAKAKGKSKAKAKGKSKAKAKAKVKGTKTKEEPLAEEEAEDEAEDDDPMDPGEEFEEEGVEWPEVPEKAAIAKPIRANRYWYVKEQKIGIKVNGKETARKMFEDGEPKSKVEEMVETG</sequence>
<dbReference type="EMBL" id="LSRX01000217">
    <property type="protein sequence ID" value="OLQ04174.1"/>
    <property type="molecule type" value="Genomic_DNA"/>
</dbReference>
<evidence type="ECO:0000313" key="3">
    <source>
        <dbReference type="Proteomes" id="UP000186817"/>
    </source>
</evidence>
<dbReference type="InterPro" id="IPR050972">
    <property type="entry name" value="SDr-like"/>
</dbReference>
<dbReference type="PANTHER" id="PTHR34403">
    <property type="entry name" value="TOL-PAL SYSTEM PROTEIN TOLA"/>
    <property type="match status" value="1"/>
</dbReference>
<comment type="caution">
    <text evidence="2">The sequence shown here is derived from an EMBL/GenBank/DDBJ whole genome shotgun (WGS) entry which is preliminary data.</text>
</comment>
<feature type="compositionally biased region" description="Acidic residues" evidence="1">
    <location>
        <begin position="480"/>
        <end position="507"/>
    </location>
</feature>
<dbReference type="PANTHER" id="PTHR34403:SF16">
    <property type="entry name" value="GLYCINE, ALANINE AND ASPARAGINE-RICH PROTEIN-LIKE"/>
    <property type="match status" value="1"/>
</dbReference>
<feature type="compositionally biased region" description="Basic residues" evidence="1">
    <location>
        <begin position="427"/>
        <end position="473"/>
    </location>
</feature>
<accession>A0A1Q9E9R4</accession>
<organism evidence="2 3">
    <name type="scientific">Symbiodinium microadriaticum</name>
    <name type="common">Dinoflagellate</name>
    <name type="synonym">Zooxanthella microadriatica</name>
    <dbReference type="NCBI Taxonomy" id="2951"/>
    <lineage>
        <taxon>Eukaryota</taxon>
        <taxon>Sar</taxon>
        <taxon>Alveolata</taxon>
        <taxon>Dinophyceae</taxon>
        <taxon>Suessiales</taxon>
        <taxon>Symbiodiniaceae</taxon>
        <taxon>Symbiodinium</taxon>
    </lineage>
</organism>